<dbReference type="InterPro" id="IPR007742">
    <property type="entry name" value="NosD_dom"/>
</dbReference>
<dbReference type="PROSITE" id="PS50835">
    <property type="entry name" value="IG_LIKE"/>
    <property type="match status" value="1"/>
</dbReference>
<dbReference type="InterPro" id="IPR022038">
    <property type="entry name" value="Ig-like_bact"/>
</dbReference>
<evidence type="ECO:0000313" key="5">
    <source>
        <dbReference type="Proteomes" id="UP000053904"/>
    </source>
</evidence>
<keyword evidence="2" id="KW-0472">Membrane</keyword>
<protein>
    <submittedName>
        <fullName evidence="4">Endoxylanase</fullName>
    </submittedName>
</protein>
<evidence type="ECO:0000256" key="2">
    <source>
        <dbReference type="SAM" id="Phobius"/>
    </source>
</evidence>
<comment type="caution">
    <text evidence="4">The sequence shown here is derived from an EMBL/GenBank/DDBJ whole genome shotgun (WGS) entry which is preliminary data.</text>
</comment>
<dbReference type="InterPro" id="IPR011050">
    <property type="entry name" value="Pectin_lyase_fold/virulence"/>
</dbReference>
<dbReference type="Gene3D" id="2.60.40.10">
    <property type="entry name" value="Immunoglobulins"/>
    <property type="match status" value="3"/>
</dbReference>
<keyword evidence="4" id="KW-0326">Glycosidase</keyword>
<feature type="compositionally biased region" description="Acidic residues" evidence="1">
    <location>
        <begin position="1639"/>
        <end position="1653"/>
    </location>
</feature>
<name>A0A117M0A0_9BACT</name>
<keyword evidence="4" id="KW-0119">Carbohydrate metabolism</keyword>
<feature type="region of interest" description="Disordered" evidence="1">
    <location>
        <begin position="1596"/>
        <end position="1679"/>
    </location>
</feature>
<feature type="domain" description="Ig-like" evidence="3">
    <location>
        <begin position="1509"/>
        <end position="1586"/>
    </location>
</feature>
<dbReference type="Pfam" id="PF05048">
    <property type="entry name" value="NosD"/>
    <property type="match status" value="1"/>
</dbReference>
<keyword evidence="4" id="KW-0624">Polysaccharide degradation</keyword>
<dbReference type="SUPFAM" id="SSF51126">
    <property type="entry name" value="Pectin lyase-like"/>
    <property type="match status" value="2"/>
</dbReference>
<dbReference type="Proteomes" id="UP000053904">
    <property type="component" value="Unassembled WGS sequence"/>
</dbReference>
<keyword evidence="4" id="KW-0858">Xylan degradation</keyword>
<organism evidence="4 5">
    <name type="scientific">candidate division WS6 bacterium 34_10</name>
    <dbReference type="NCBI Taxonomy" id="1641389"/>
    <lineage>
        <taxon>Bacteria</taxon>
        <taxon>Candidatus Dojkabacteria</taxon>
    </lineage>
</organism>
<dbReference type="InterPro" id="IPR007110">
    <property type="entry name" value="Ig-like_dom"/>
</dbReference>
<accession>A0A117M0A0</accession>
<dbReference type="InterPro" id="IPR012334">
    <property type="entry name" value="Pectin_lyas_fold"/>
</dbReference>
<dbReference type="SUPFAM" id="SSF49265">
    <property type="entry name" value="Fibronectin type III"/>
    <property type="match status" value="1"/>
</dbReference>
<dbReference type="CDD" id="cd00146">
    <property type="entry name" value="PKD"/>
    <property type="match status" value="1"/>
</dbReference>
<dbReference type="GO" id="GO:0045493">
    <property type="term" value="P:xylan catabolic process"/>
    <property type="evidence" value="ECO:0007669"/>
    <property type="project" value="UniProtKB-KW"/>
</dbReference>
<dbReference type="Pfam" id="PF13750">
    <property type="entry name" value="Big_3_3"/>
    <property type="match status" value="1"/>
</dbReference>
<sequence length="1713" mass="188373">MRKFLKRFPFNKVFVTLFVTLYTFLPSTQALGTVIEDYSSDDPVVMDISEDILEKGISDPEEIANPEVLEEEIPESTYEDGVYTVNNVELEEYVYPDDENVRVRFTSITEEGDLVISKVELTEEEKEKLNTSDDYGWDITSTMSNGSFTYDLTLPNTLGDGVEVKYTEDGEIYNSIDNKLIVNEDVIEIKGLEHFSIYIVSSILPVKPSPAPVQVETAVSCDITVPTDIESIQEAIDKSKDSGERLTICVKDGVYKSENLNINHPVRLLALLDDPQTKEAVIIGKKTSEPTIHIGETNNVEINGLTIVESNSEKGGILVEKSSECLFINNRFLNNGLGMYLINSEKNRIEKNIFQNNQKQITIEPLNDERILKTILSQNEFDGSIIVRSQTRRIIPTIFGTIQAAVDSASNDDILDIYYGTYNENVEIDKPLTLIGVQEKPPVIHGGFTVDTAGTVNVNHLEFRVPTNDPVDSIHIDNVDKLYVENSNFNGSGLFVSGSVRGIMSDDLDATVTVQNSNFKNGYYTAIQGKYAQLDVVDTTISNCKSGINFQGGKNLVAKNTDISVIAQGNDNDTYAVRFASSSAGSGQDMILDGGKYSVDKNGHTADSDTYHSAIVVRSGASGDLKANNLSLNGDVVNLSETQLDARYNWWGDLSGPYNEDTNPNGKVNSVSSNVDYEPWYKDANLTYLSSDLPSTPTGLTAKFQYDNQDLLNGSTINKTAKPNGNNLVLLWQSNPIDLVTGYRILGTFPDGTTKLSYQGPNTNAWLKTYNGFGAHGNGRYSYQVIAVNKNGVSAPSAPFVIYYDTHGPTAKLISAPANNSYVNGDFDVKGIADDNVALRSVFFDVRTQDGGTWKSGCKSGTTALTYSNENKHADILCTIDTGNLVNGTKYMLRIHAGDNAGYGNVNPEAIRYFTMDTVEPTVSFEGLRHYDYRYPSVPVDTLNINTSDNTPIVLISASDLLSGMNSVTVNEQTAEYDGGTYWIVELPALEDGINTLKIVGTDKAGNTKTVSQDIFIDTNPPTAIYTHYNNEITIDETANPITYVKGINQLSFTAQYADTIPSSGLYQDSFVIFQAQDDGSFRFSANDKQAYCSWRKSPNLIEGLTGNTYDLTEKISFTKCIESLPDGEYYMAHQVYDNTTRWNIPIINQYRDVLGLHFVVDKTKPTVKITNVNITDKKLSFTVSGTDNLSGARTVATNIYNESNTGSAVIEIGRLAHDITPETLNVSHNATDIDISELESGTYTIRASIRDYSENIKYATYQIDVDNTPPTINWNTPQDLDLLSGNISLDVTCDGTLGDCDYINFWWWSDEQTIQDAEANKQNHKIDTNGTSFDWTLDSLNPRLSDESTGSELNGVYTLRAAGKDLAGNYHHEEIEVTVDNTLPVIASHSDMTLTEGESFPTDTVTLTDSYGELDQVCITIKDASGTLGTSTEYCVSIDASNLSINNEFSLADEVRKAIENWQGSSFTTINLSVLPEGVYQISYYATDKAENESDVQTFIVTIQNNTPTITINPTDTEVTAGDDPIVLSTTVTNGNPTFTYLWSGDCTGTDAQTIFDPTTEGSYTCTVTVTDADGDTSTDSVDITVGAVAGATTENRSIDGISDGTDSTTPSSKQPPTGTYNSPLGTGGYLYSQTDLLDTEEQQTPEEETITEDTTAVKGEEDNNEQPTNQEETTEGEETTKWWIYPLVILPILAIFLILWKRRKEDNEPQF</sequence>
<gene>
    <name evidence="4" type="ORF">XD93_0449</name>
</gene>
<evidence type="ECO:0000256" key="1">
    <source>
        <dbReference type="SAM" id="MobiDB-lite"/>
    </source>
</evidence>
<keyword evidence="2" id="KW-0812">Transmembrane</keyword>
<keyword evidence="2" id="KW-1133">Transmembrane helix</keyword>
<evidence type="ECO:0000259" key="3">
    <source>
        <dbReference type="PROSITE" id="PS50835"/>
    </source>
</evidence>
<feature type="compositionally biased region" description="Polar residues" evidence="1">
    <location>
        <begin position="1606"/>
        <end position="1626"/>
    </location>
</feature>
<dbReference type="InterPro" id="IPR036116">
    <property type="entry name" value="FN3_sf"/>
</dbReference>
<dbReference type="NCBIfam" id="TIGR03804">
    <property type="entry name" value="para_beta_helix"/>
    <property type="match status" value="1"/>
</dbReference>
<dbReference type="Gene3D" id="2.160.20.10">
    <property type="entry name" value="Single-stranded right-handed beta-helix, Pectin lyase-like"/>
    <property type="match status" value="2"/>
</dbReference>
<dbReference type="GO" id="GO:0016798">
    <property type="term" value="F:hydrolase activity, acting on glycosyl bonds"/>
    <property type="evidence" value="ECO:0007669"/>
    <property type="project" value="UniProtKB-KW"/>
</dbReference>
<evidence type="ECO:0000313" key="4">
    <source>
        <dbReference type="EMBL" id="KUK77257.1"/>
    </source>
</evidence>
<dbReference type="InterPro" id="IPR013783">
    <property type="entry name" value="Ig-like_fold"/>
</dbReference>
<dbReference type="InterPro" id="IPR022441">
    <property type="entry name" value="Para_beta_helix_rpt-2"/>
</dbReference>
<feature type="transmembrane region" description="Helical" evidence="2">
    <location>
        <begin position="1684"/>
        <end position="1702"/>
    </location>
</feature>
<proteinExistence type="predicted"/>
<reference evidence="5" key="1">
    <citation type="journal article" date="2015" name="MBio">
        <title>Genome-Resolved Metagenomic Analysis Reveals Roles for Candidate Phyla and Other Microbial Community Members in Biogeochemical Transformations in Oil Reservoirs.</title>
        <authorList>
            <person name="Hu P."/>
            <person name="Tom L."/>
            <person name="Singh A."/>
            <person name="Thomas B.C."/>
            <person name="Baker B.J."/>
            <person name="Piceno Y.M."/>
            <person name="Andersen G.L."/>
            <person name="Banfield J.F."/>
        </authorList>
    </citation>
    <scope>NUCLEOTIDE SEQUENCE [LARGE SCALE GENOMIC DNA]</scope>
</reference>
<keyword evidence="4" id="KW-0378">Hydrolase</keyword>
<dbReference type="EMBL" id="LGGO01000050">
    <property type="protein sequence ID" value="KUK77257.1"/>
    <property type="molecule type" value="Genomic_DNA"/>
</dbReference>